<dbReference type="Pfam" id="PF13086">
    <property type="entry name" value="AAA_11"/>
    <property type="match status" value="2"/>
</dbReference>
<keyword evidence="5" id="KW-0547">Nucleotide-binding</keyword>
<keyword evidence="12" id="KW-0862">Zinc</keyword>
<proteinExistence type="inferred from homology"/>
<keyword evidence="8" id="KW-0067">ATP-binding</keyword>
<comment type="catalytic activity">
    <reaction evidence="11">
        <text>ATP + H2O = ADP + phosphate + H(+)</text>
        <dbReference type="Rhea" id="RHEA:13065"/>
        <dbReference type="ChEBI" id="CHEBI:15377"/>
        <dbReference type="ChEBI" id="CHEBI:15378"/>
        <dbReference type="ChEBI" id="CHEBI:30616"/>
        <dbReference type="ChEBI" id="CHEBI:43474"/>
        <dbReference type="ChEBI" id="CHEBI:456216"/>
        <dbReference type="EC" id="3.6.4.13"/>
    </reaction>
</comment>
<evidence type="ECO:0000256" key="8">
    <source>
        <dbReference type="ARBA" id="ARBA00022840"/>
    </source>
</evidence>
<evidence type="ECO:0000256" key="9">
    <source>
        <dbReference type="ARBA" id="ARBA00022884"/>
    </source>
</evidence>
<dbReference type="InterPro" id="IPR049080">
    <property type="entry name" value="MOV-10-like_beta-barrel"/>
</dbReference>
<keyword evidence="12" id="KW-0863">Zinc-finger</keyword>
<dbReference type="SMART" id="SM00356">
    <property type="entry name" value="ZnF_C3H1"/>
    <property type="match status" value="1"/>
</dbReference>
<feature type="domain" description="C3H1-type" evidence="14">
    <location>
        <begin position="5"/>
        <end position="33"/>
    </location>
</feature>
<comment type="caution">
    <text evidence="15">The sequence shown here is derived from an EMBL/GenBank/DDBJ whole genome shotgun (WGS) entry which is preliminary data.</text>
</comment>
<dbReference type="PANTHER" id="PTHR45418">
    <property type="entry name" value="CANCER/TESTIS ANTIGEN 55"/>
    <property type="match status" value="1"/>
</dbReference>
<comment type="subcellular location">
    <subcellularLocation>
        <location evidence="1">Cytoplasm</location>
        <location evidence="1">Cytoplasmic ribonucleoprotein granule</location>
    </subcellularLocation>
</comment>
<dbReference type="GO" id="GO:0032574">
    <property type="term" value="F:5'-3' RNA helicase activity"/>
    <property type="evidence" value="ECO:0007669"/>
    <property type="project" value="InterPro"/>
</dbReference>
<dbReference type="InterPro" id="IPR047187">
    <property type="entry name" value="SF1_C_Upf1"/>
</dbReference>
<feature type="region of interest" description="Disordered" evidence="13">
    <location>
        <begin position="956"/>
        <end position="982"/>
    </location>
</feature>
<evidence type="ECO:0000256" key="7">
    <source>
        <dbReference type="ARBA" id="ARBA00022806"/>
    </source>
</evidence>
<evidence type="ECO:0000256" key="4">
    <source>
        <dbReference type="ARBA" id="ARBA00022490"/>
    </source>
</evidence>
<dbReference type="GO" id="GO:0036464">
    <property type="term" value="C:cytoplasmic ribonucleoprotein granule"/>
    <property type="evidence" value="ECO:0007669"/>
    <property type="project" value="UniProtKB-SubCell"/>
</dbReference>
<dbReference type="InterPro" id="IPR026122">
    <property type="entry name" value="MOV-10/SDE3_DEXXQ/H-box"/>
</dbReference>
<accession>A0A409VW65</accession>
<gene>
    <name evidence="15" type="ORF">CVT24_013275</name>
</gene>
<dbReference type="Pfam" id="PF13087">
    <property type="entry name" value="AAA_12"/>
    <property type="match status" value="1"/>
</dbReference>
<dbReference type="PROSITE" id="PS50103">
    <property type="entry name" value="ZF_C3H1"/>
    <property type="match status" value="1"/>
</dbReference>
<dbReference type="CDD" id="cd18808">
    <property type="entry name" value="SF1_C_Upf1"/>
    <property type="match status" value="1"/>
</dbReference>
<dbReference type="InterPro" id="IPR000571">
    <property type="entry name" value="Znf_CCCH"/>
</dbReference>
<organism evidence="15 16">
    <name type="scientific">Panaeolus cyanescens</name>
    <dbReference type="NCBI Taxonomy" id="181874"/>
    <lineage>
        <taxon>Eukaryota</taxon>
        <taxon>Fungi</taxon>
        <taxon>Dikarya</taxon>
        <taxon>Basidiomycota</taxon>
        <taxon>Agaricomycotina</taxon>
        <taxon>Agaricomycetes</taxon>
        <taxon>Agaricomycetidae</taxon>
        <taxon>Agaricales</taxon>
        <taxon>Agaricineae</taxon>
        <taxon>Galeropsidaceae</taxon>
        <taxon>Panaeolus</taxon>
    </lineage>
</organism>
<evidence type="ECO:0000256" key="11">
    <source>
        <dbReference type="ARBA" id="ARBA00047984"/>
    </source>
</evidence>
<dbReference type="Pfam" id="PF21634">
    <property type="entry name" value="MOV-10_beta-barrel"/>
    <property type="match status" value="1"/>
</dbReference>
<evidence type="ECO:0000256" key="2">
    <source>
        <dbReference type="ARBA" id="ARBA00005601"/>
    </source>
</evidence>
<dbReference type="Proteomes" id="UP000284842">
    <property type="component" value="Unassembled WGS sequence"/>
</dbReference>
<dbReference type="SUPFAM" id="SSF52540">
    <property type="entry name" value="P-loop containing nucleoside triphosphate hydrolases"/>
    <property type="match status" value="1"/>
</dbReference>
<dbReference type="InterPro" id="IPR041677">
    <property type="entry name" value="DNA2/NAM7_AAA_11"/>
</dbReference>
<dbReference type="InParanoid" id="A0A409VW65"/>
<dbReference type="EMBL" id="NHTK01005951">
    <property type="protein sequence ID" value="PPQ70505.1"/>
    <property type="molecule type" value="Genomic_DNA"/>
</dbReference>
<evidence type="ECO:0000256" key="1">
    <source>
        <dbReference type="ARBA" id="ARBA00004331"/>
    </source>
</evidence>
<dbReference type="InterPro" id="IPR027417">
    <property type="entry name" value="P-loop_NTPase"/>
</dbReference>
<evidence type="ECO:0000313" key="15">
    <source>
        <dbReference type="EMBL" id="PPQ70505.1"/>
    </source>
</evidence>
<dbReference type="EC" id="3.6.4.13" evidence="3"/>
<dbReference type="PANTHER" id="PTHR45418:SF1">
    <property type="entry name" value="CANCER_TESTIS ANTIGEN 55"/>
    <property type="match status" value="1"/>
</dbReference>
<evidence type="ECO:0000313" key="16">
    <source>
        <dbReference type="Proteomes" id="UP000284842"/>
    </source>
</evidence>
<dbReference type="STRING" id="181874.A0A409VW65"/>
<name>A0A409VW65_9AGAR</name>
<dbReference type="GO" id="GO:0031047">
    <property type="term" value="P:regulatory ncRNA-mediated gene silencing"/>
    <property type="evidence" value="ECO:0007669"/>
    <property type="project" value="UniProtKB-KW"/>
</dbReference>
<keyword evidence="6" id="KW-0378">Hydrolase</keyword>
<dbReference type="GO" id="GO:0008270">
    <property type="term" value="F:zinc ion binding"/>
    <property type="evidence" value="ECO:0007669"/>
    <property type="project" value="UniProtKB-KW"/>
</dbReference>
<dbReference type="AlphaFoldDB" id="A0A409VW65"/>
<keyword evidence="7" id="KW-0347">Helicase</keyword>
<keyword evidence="12" id="KW-0479">Metal-binding</keyword>
<evidence type="ECO:0000256" key="13">
    <source>
        <dbReference type="SAM" id="MobiDB-lite"/>
    </source>
</evidence>
<dbReference type="GO" id="GO:0005524">
    <property type="term" value="F:ATP binding"/>
    <property type="evidence" value="ECO:0007669"/>
    <property type="project" value="UniProtKB-KW"/>
</dbReference>
<evidence type="ECO:0000256" key="6">
    <source>
        <dbReference type="ARBA" id="ARBA00022801"/>
    </source>
</evidence>
<dbReference type="OrthoDB" id="6513042at2759"/>
<dbReference type="InterPro" id="IPR041679">
    <property type="entry name" value="DNA2/NAM7-like_C"/>
</dbReference>
<reference evidence="15 16" key="1">
    <citation type="journal article" date="2018" name="Evol. Lett.">
        <title>Horizontal gene cluster transfer increased hallucinogenic mushroom diversity.</title>
        <authorList>
            <person name="Reynolds H.T."/>
            <person name="Vijayakumar V."/>
            <person name="Gluck-Thaler E."/>
            <person name="Korotkin H.B."/>
            <person name="Matheny P.B."/>
            <person name="Slot J.C."/>
        </authorList>
    </citation>
    <scope>NUCLEOTIDE SEQUENCE [LARGE SCALE GENOMIC DNA]</scope>
    <source>
        <strain evidence="15 16">2629</strain>
    </source>
</reference>
<protein>
    <recommendedName>
        <fullName evidence="3">RNA helicase</fullName>
        <ecNumber evidence="3">3.6.4.13</ecNumber>
    </recommendedName>
</protein>
<keyword evidence="4" id="KW-0963">Cytoplasm</keyword>
<sequence length="982" mass="110798">MPLHIPNPAVCKDFFEPGGCPRGDTCFYRHDIFKCTCDWVMLLDVQASHLRGQTHRKRLAEIRQEPKREDAEQAMDYTICTSCRKAVAVAEYEAHTQGHQRHTRVRAARRELEATAEDKEGIKVAGLSGISFGVVEGNSAVETTITITNDRDGSTVILKSAKMRSSTRNDEHGDKFSAHLRGNSKRIDKSRPRKLAVVFHPSDVGHYEDVLELLFLRIEDSKRFIITRTVEAVVGDREDHEQLRPKIPYQRRKIVRHDLIELVIPSLRPPAWTQTKWTDRLFQFPLPAPLIEGVYGPSVKTAKQAISTARRFMPNVFNLETYGRWFQTLLYLEEERVRLDLDLYSLTDVELEADYPRYKLKVAGLAENRPSVLVGDFINISHAEPVDTLAAPGAPRTWYQGRVHKVYEAYVSLRFGEGFSTYKGTKFDVRFVLNRLPFRRMHQVLINKSRPARFLFPTPDLANGMTPVTAAQLMDINPYFRALKGDPEQLETVATILHQKAGSPPFIIFGPPGTGKTQTLVEAILQLLDSDPNICILACAPNNSAADLIANKLKSLGNKVLFRLNSFSRKVDSMEKVLLPFSCVNGNEFFAMPSLATLLSYRVVVSTCLSGGVPASLGVKRGHFSHIFIDEAGQGKEPELMVPILSLANNKTNVILAGDNHQLGPVVHSDIGRTLGLKTSYLSRLMALELYDLKKNRGRTIVKLVKSFRSHPDILKFSNDQFYASELQPCGDPAITHSLTNYEELPKKQFPIIFHGIMGKDLREASSPSFFNIDEASQVKKYITTLLANQKNRLKAEHIGVITPYHAQRCKILDLLHKDIKTRDIKVGTVEEFQGQERRVIIISTVRSNRDFIAADIRRSLGFVADQRRMNVALTRAQALLIVIGNPIILSLDPLWRSFMNFVYTRGGWKGKKPDWNPEQEAGMDFGQLRRSQAEQELDETIERLKSLIVDRHADEGLDVDDSEGEDGDAGGFERPILREAE</sequence>
<dbReference type="GO" id="GO:0003723">
    <property type="term" value="F:RNA binding"/>
    <property type="evidence" value="ECO:0007669"/>
    <property type="project" value="UniProtKB-KW"/>
</dbReference>
<feature type="zinc finger region" description="C3H1-type" evidence="12">
    <location>
        <begin position="5"/>
        <end position="33"/>
    </location>
</feature>
<evidence type="ECO:0000259" key="14">
    <source>
        <dbReference type="PROSITE" id="PS50103"/>
    </source>
</evidence>
<dbReference type="FunFam" id="3.40.50.300:FF:000608">
    <property type="entry name" value="Mov10 RISC complex RNA helicase"/>
    <property type="match status" value="1"/>
</dbReference>
<dbReference type="GO" id="GO:0016787">
    <property type="term" value="F:hydrolase activity"/>
    <property type="evidence" value="ECO:0007669"/>
    <property type="project" value="UniProtKB-KW"/>
</dbReference>
<feature type="compositionally biased region" description="Acidic residues" evidence="13">
    <location>
        <begin position="957"/>
        <end position="969"/>
    </location>
</feature>
<keyword evidence="9" id="KW-0694">RNA-binding</keyword>
<dbReference type="CDD" id="cd18038">
    <property type="entry name" value="DEXXQc_Helz-like"/>
    <property type="match status" value="1"/>
</dbReference>
<keyword evidence="10" id="KW-0943">RNA-mediated gene silencing</keyword>
<keyword evidence="16" id="KW-1185">Reference proteome</keyword>
<evidence type="ECO:0000256" key="12">
    <source>
        <dbReference type="PROSITE-ProRule" id="PRU00723"/>
    </source>
</evidence>
<evidence type="ECO:0000256" key="10">
    <source>
        <dbReference type="ARBA" id="ARBA00023158"/>
    </source>
</evidence>
<comment type="similarity">
    <text evidence="2">Belongs to the DNA2/NAM7 helicase family. SDE3 subfamily.</text>
</comment>
<dbReference type="Gene3D" id="3.40.50.300">
    <property type="entry name" value="P-loop containing nucleotide triphosphate hydrolases"/>
    <property type="match status" value="2"/>
</dbReference>
<evidence type="ECO:0000256" key="3">
    <source>
        <dbReference type="ARBA" id="ARBA00012552"/>
    </source>
</evidence>
<evidence type="ECO:0000256" key="5">
    <source>
        <dbReference type="ARBA" id="ARBA00022741"/>
    </source>
</evidence>